<dbReference type="Gene3D" id="3.40.50.1240">
    <property type="entry name" value="Phosphoglycerate mutase-like"/>
    <property type="match status" value="1"/>
</dbReference>
<comment type="caution">
    <text evidence="1">The sequence shown here is derived from an EMBL/GenBank/DDBJ whole genome shotgun (WGS) entry which is preliminary data.</text>
</comment>
<dbReference type="PANTHER" id="PTHR48100">
    <property type="entry name" value="BROAD-SPECIFICITY PHOSPHATASE YOR283W-RELATED"/>
    <property type="match status" value="1"/>
</dbReference>
<gene>
    <name evidence="1" type="ORF">B0H66DRAFT_565570</name>
</gene>
<dbReference type="InterPro" id="IPR013078">
    <property type="entry name" value="His_Pase_superF_clade-1"/>
</dbReference>
<name>A0AAE0M1H0_9PEZI</name>
<sequence>MAATTPRKFKFTATTGFFEHDNDRPTTVPPVEVITSPGLGLIDRSYKTDETLDPERNKHTQWERFVHYLNHLNTGGGGKVVYKLIYAARHGEGYHNVKEAEVGTIAWESYWAKLDGDGKTVWADANLTPTGTRQALAMNCFWQNAAQSLRIPLPRRHYASPLTRCLGTCKLAFSGLSLPPTSGIETPAFRPVIKEMARERLGIHTCDRRRTRTEICESHPEFTVEDGFAENDELWKPDVRETLAEHVVRVEALLADLFANDDETIISVTAHSGTILALYAAIGHPEVRLAPGTIFPVLVRGEVV</sequence>
<dbReference type="GO" id="GO:0005737">
    <property type="term" value="C:cytoplasm"/>
    <property type="evidence" value="ECO:0007669"/>
    <property type="project" value="TreeGrafter"/>
</dbReference>
<evidence type="ECO:0000313" key="1">
    <source>
        <dbReference type="EMBL" id="KAK3315545.1"/>
    </source>
</evidence>
<dbReference type="SUPFAM" id="SSF53254">
    <property type="entry name" value="Phosphoglycerate mutase-like"/>
    <property type="match status" value="1"/>
</dbReference>
<dbReference type="EMBL" id="JAUEDM010000006">
    <property type="protein sequence ID" value="KAK3315545.1"/>
    <property type="molecule type" value="Genomic_DNA"/>
</dbReference>
<accession>A0AAE0M1H0</accession>
<dbReference type="InterPro" id="IPR050275">
    <property type="entry name" value="PGM_Phosphatase"/>
</dbReference>
<dbReference type="AlphaFoldDB" id="A0AAE0M1H0"/>
<dbReference type="InterPro" id="IPR029033">
    <property type="entry name" value="His_PPase_superfam"/>
</dbReference>
<proteinExistence type="predicted"/>
<reference evidence="1" key="1">
    <citation type="journal article" date="2023" name="Mol. Phylogenet. Evol.">
        <title>Genome-scale phylogeny and comparative genomics of the fungal order Sordariales.</title>
        <authorList>
            <person name="Hensen N."/>
            <person name="Bonometti L."/>
            <person name="Westerberg I."/>
            <person name="Brannstrom I.O."/>
            <person name="Guillou S."/>
            <person name="Cros-Aarteil S."/>
            <person name="Calhoun S."/>
            <person name="Haridas S."/>
            <person name="Kuo A."/>
            <person name="Mondo S."/>
            <person name="Pangilinan J."/>
            <person name="Riley R."/>
            <person name="LaButti K."/>
            <person name="Andreopoulos B."/>
            <person name="Lipzen A."/>
            <person name="Chen C."/>
            <person name="Yan M."/>
            <person name="Daum C."/>
            <person name="Ng V."/>
            <person name="Clum A."/>
            <person name="Steindorff A."/>
            <person name="Ohm R.A."/>
            <person name="Martin F."/>
            <person name="Silar P."/>
            <person name="Natvig D.O."/>
            <person name="Lalanne C."/>
            <person name="Gautier V."/>
            <person name="Ament-Velasquez S.L."/>
            <person name="Kruys A."/>
            <person name="Hutchinson M.I."/>
            <person name="Powell A.J."/>
            <person name="Barry K."/>
            <person name="Miller A.N."/>
            <person name="Grigoriev I.V."/>
            <person name="Debuchy R."/>
            <person name="Gladieux P."/>
            <person name="Hiltunen Thoren M."/>
            <person name="Johannesson H."/>
        </authorList>
    </citation>
    <scope>NUCLEOTIDE SEQUENCE</scope>
    <source>
        <strain evidence="1">CBS 118394</strain>
    </source>
</reference>
<evidence type="ECO:0000313" key="2">
    <source>
        <dbReference type="Proteomes" id="UP001283341"/>
    </source>
</evidence>
<dbReference type="SMART" id="SM00855">
    <property type="entry name" value="PGAM"/>
    <property type="match status" value="1"/>
</dbReference>
<dbReference type="PANTHER" id="PTHR48100:SF1">
    <property type="entry name" value="HISTIDINE PHOSPHATASE FAMILY PROTEIN-RELATED"/>
    <property type="match status" value="1"/>
</dbReference>
<reference evidence="1" key="2">
    <citation type="submission" date="2023-06" db="EMBL/GenBank/DDBJ databases">
        <authorList>
            <consortium name="Lawrence Berkeley National Laboratory"/>
            <person name="Haridas S."/>
            <person name="Hensen N."/>
            <person name="Bonometti L."/>
            <person name="Westerberg I."/>
            <person name="Brannstrom I.O."/>
            <person name="Guillou S."/>
            <person name="Cros-Aarteil S."/>
            <person name="Calhoun S."/>
            <person name="Kuo A."/>
            <person name="Mondo S."/>
            <person name="Pangilinan J."/>
            <person name="Riley R."/>
            <person name="Labutti K."/>
            <person name="Andreopoulos B."/>
            <person name="Lipzen A."/>
            <person name="Chen C."/>
            <person name="Yanf M."/>
            <person name="Daum C."/>
            <person name="Ng V."/>
            <person name="Clum A."/>
            <person name="Steindorff A."/>
            <person name="Ohm R."/>
            <person name="Martin F."/>
            <person name="Silar P."/>
            <person name="Natvig D."/>
            <person name="Lalanne C."/>
            <person name="Gautier V."/>
            <person name="Ament-Velasquez S.L."/>
            <person name="Kruys A."/>
            <person name="Hutchinson M.I."/>
            <person name="Powell A.J."/>
            <person name="Barry K."/>
            <person name="Miller A.N."/>
            <person name="Grigoriev I.V."/>
            <person name="Debuchy R."/>
            <person name="Gladieux P."/>
            <person name="Thoren M.H."/>
            <person name="Johannesson H."/>
        </authorList>
    </citation>
    <scope>NUCLEOTIDE SEQUENCE</scope>
    <source>
        <strain evidence="1">CBS 118394</strain>
    </source>
</reference>
<dbReference type="GO" id="GO:0016791">
    <property type="term" value="F:phosphatase activity"/>
    <property type="evidence" value="ECO:0007669"/>
    <property type="project" value="TreeGrafter"/>
</dbReference>
<dbReference type="Proteomes" id="UP001283341">
    <property type="component" value="Unassembled WGS sequence"/>
</dbReference>
<organism evidence="1 2">
    <name type="scientific">Apodospora peruviana</name>
    <dbReference type="NCBI Taxonomy" id="516989"/>
    <lineage>
        <taxon>Eukaryota</taxon>
        <taxon>Fungi</taxon>
        <taxon>Dikarya</taxon>
        <taxon>Ascomycota</taxon>
        <taxon>Pezizomycotina</taxon>
        <taxon>Sordariomycetes</taxon>
        <taxon>Sordariomycetidae</taxon>
        <taxon>Sordariales</taxon>
        <taxon>Lasiosphaeriaceae</taxon>
        <taxon>Apodospora</taxon>
    </lineage>
</organism>
<protein>
    <submittedName>
        <fullName evidence="1">Histidine phosphatase superfamily</fullName>
    </submittedName>
</protein>
<keyword evidence="2" id="KW-1185">Reference proteome</keyword>
<dbReference type="Pfam" id="PF00300">
    <property type="entry name" value="His_Phos_1"/>
    <property type="match status" value="1"/>
</dbReference>